<feature type="transmembrane region" description="Helical" evidence="1">
    <location>
        <begin position="64"/>
        <end position="97"/>
    </location>
</feature>
<keyword evidence="1" id="KW-1133">Transmembrane helix</keyword>
<evidence type="ECO:0000313" key="2">
    <source>
        <dbReference type="EMBL" id="OMO89001.1"/>
    </source>
</evidence>
<name>A0A1R3J2E9_9ROSI</name>
<organism evidence="2 3">
    <name type="scientific">Corchorus olitorius</name>
    <dbReference type="NCBI Taxonomy" id="93759"/>
    <lineage>
        <taxon>Eukaryota</taxon>
        <taxon>Viridiplantae</taxon>
        <taxon>Streptophyta</taxon>
        <taxon>Embryophyta</taxon>
        <taxon>Tracheophyta</taxon>
        <taxon>Spermatophyta</taxon>
        <taxon>Magnoliopsida</taxon>
        <taxon>eudicotyledons</taxon>
        <taxon>Gunneridae</taxon>
        <taxon>Pentapetalae</taxon>
        <taxon>rosids</taxon>
        <taxon>malvids</taxon>
        <taxon>Malvales</taxon>
        <taxon>Malvaceae</taxon>
        <taxon>Grewioideae</taxon>
        <taxon>Apeibeae</taxon>
        <taxon>Corchorus</taxon>
    </lineage>
</organism>
<gene>
    <name evidence="2" type="ORF">COLO4_19987</name>
</gene>
<evidence type="ECO:0000256" key="1">
    <source>
        <dbReference type="SAM" id="Phobius"/>
    </source>
</evidence>
<sequence>MTWFSDEDGAFVELDNCTAQVDDAELAGKSSQLNITCLVGTLVACSEPIMSCHIAKGMSVEIDCLVFLLVTLPFPCILAETAILIAMILAVCVRYYVLLWTELGVDQNAFDPLFLPMPMCTQCFLRCHVSTPSDC</sequence>
<proteinExistence type="predicted"/>
<accession>A0A1R3J2E9</accession>
<protein>
    <submittedName>
        <fullName evidence="2">Early-responsive to dehydration</fullName>
    </submittedName>
</protein>
<dbReference type="EMBL" id="AWUE01016919">
    <property type="protein sequence ID" value="OMO89001.1"/>
    <property type="molecule type" value="Genomic_DNA"/>
</dbReference>
<reference evidence="3" key="1">
    <citation type="submission" date="2013-09" db="EMBL/GenBank/DDBJ databases">
        <title>Corchorus olitorius genome sequencing.</title>
        <authorList>
            <person name="Alam M."/>
            <person name="Haque M.S."/>
            <person name="Islam M.S."/>
            <person name="Emdad E.M."/>
            <person name="Islam M.M."/>
            <person name="Ahmed B."/>
            <person name="Halim A."/>
            <person name="Hossen Q.M.M."/>
            <person name="Hossain M.Z."/>
            <person name="Ahmed R."/>
            <person name="Khan M.M."/>
            <person name="Islam R."/>
            <person name="Rashid M.M."/>
            <person name="Khan S.A."/>
            <person name="Rahman M.S."/>
            <person name="Alam M."/>
            <person name="Yahiya A.S."/>
            <person name="Khan M.S."/>
            <person name="Azam M.S."/>
            <person name="Haque T."/>
            <person name="Lashkar M.Z.H."/>
            <person name="Akhand A.I."/>
            <person name="Morshed G."/>
            <person name="Roy S."/>
            <person name="Uddin K.S."/>
            <person name="Rabeya T."/>
            <person name="Hossain A.S."/>
            <person name="Chowdhury A."/>
            <person name="Snigdha A.R."/>
            <person name="Mortoza M.S."/>
            <person name="Matin S.A."/>
            <person name="Hoque S.M.E."/>
            <person name="Islam M.K."/>
            <person name="Roy D.K."/>
            <person name="Haider R."/>
            <person name="Moosa M.M."/>
            <person name="Elias S.M."/>
            <person name="Hasan A.M."/>
            <person name="Jahan S."/>
            <person name="Shafiuddin M."/>
            <person name="Mahmood N."/>
            <person name="Shommy N.S."/>
        </authorList>
    </citation>
    <scope>NUCLEOTIDE SEQUENCE [LARGE SCALE GENOMIC DNA]</scope>
    <source>
        <strain evidence="3">cv. O-4</strain>
    </source>
</reference>
<dbReference type="Proteomes" id="UP000187203">
    <property type="component" value="Unassembled WGS sequence"/>
</dbReference>
<keyword evidence="1" id="KW-0812">Transmembrane</keyword>
<keyword evidence="3" id="KW-1185">Reference proteome</keyword>
<evidence type="ECO:0000313" key="3">
    <source>
        <dbReference type="Proteomes" id="UP000187203"/>
    </source>
</evidence>
<dbReference type="AlphaFoldDB" id="A0A1R3J2E9"/>
<comment type="caution">
    <text evidence="2">The sequence shown here is derived from an EMBL/GenBank/DDBJ whole genome shotgun (WGS) entry which is preliminary data.</text>
</comment>
<keyword evidence="1" id="KW-0472">Membrane</keyword>